<evidence type="ECO:0000259" key="5">
    <source>
        <dbReference type="PROSITE" id="PS51371"/>
    </source>
</evidence>
<dbReference type="InterPro" id="IPR000644">
    <property type="entry name" value="CBS_dom"/>
</dbReference>
<dbReference type="PANTHER" id="PTHR33121">
    <property type="entry name" value="CYCLIC DI-GMP PHOSPHODIESTERASE PDEF"/>
    <property type="match status" value="1"/>
</dbReference>
<dbReference type="InterPro" id="IPR001633">
    <property type="entry name" value="EAL_dom"/>
</dbReference>
<dbReference type="Gene3D" id="3.30.70.270">
    <property type="match status" value="1"/>
</dbReference>
<dbReference type="PROSITE" id="PS51371">
    <property type="entry name" value="CBS"/>
    <property type="match status" value="1"/>
</dbReference>
<feature type="domain" description="CBS" evidence="5">
    <location>
        <begin position="259"/>
        <end position="318"/>
    </location>
</feature>
<keyword evidence="7" id="KW-1185">Reference proteome</keyword>
<sequence>MLQPIVECHTGTLYGVEALTRGFEGLSLGAPAVLLDRAAELGVLCELERLLHRKAIAAFCCLPDPQQRRLFLNLDGRTLALTAGLQVLEGAADELRRHGLPASNLCIELSERHETVSLPGFRRTLLQCRKRGMLFAADDFGRGHSEIRLLFDGGIDYIKIDHFLIENLSKDPRKRLFVGRIAGFAHTLGLMVIAEGVETEADFLAARELGCDLIQGHYVAWPCTMPDTVLPIYPALVSAVGKERRRRSEAGDSELLLAAIEHLETVERDDHIERAFEIFRRSGDQSVIPVVDRVGAPKGLVRERDLRAFIYGRFGRDLLQNPNTQNTVAKFLVECPVASVHADADALLGIFGAAPPGCDGLLLHDAGRYVGFVSAGALVGLLHEKRLRLALDQNPLTRLPGNLSVAAHAADASIRSDQARHLCYLDFDHFKPFNDRYGFRVGDRAIILFAEAMRRHFPERDGVFLGHIGGDDFFIGVHGLEGAEFEARIRALLEDFAGSAAMFYETHERSEGRVPGKDREGRERSFPLLRCSAAVLEISARQPGCDPDKLLTEVARLKSIAKASDDGVAWSILELPQVPTRRSPEDDALDEPSRMRAAAAK</sequence>
<dbReference type="InterPro" id="IPR000160">
    <property type="entry name" value="GGDEF_dom"/>
</dbReference>
<reference evidence="7" key="1">
    <citation type="journal article" date="2021" name="Syst. Appl. Microbiol.">
        <title>Roseomonas hellenica sp. nov., isolated from roots of wild-growing Alkanna tinctoria.</title>
        <authorList>
            <person name="Rat A."/>
            <person name="Naranjo H.D."/>
            <person name="Lebbe L."/>
            <person name="Cnockaert M."/>
            <person name="Krigas N."/>
            <person name="Grigoriadou K."/>
            <person name="Maloupa E."/>
            <person name="Willems A."/>
        </authorList>
    </citation>
    <scope>NUCLEOTIDE SEQUENCE [LARGE SCALE GENOMIC DNA]</scope>
    <source>
        <strain evidence="7">LMG 31523</strain>
    </source>
</reference>
<dbReference type="Gene3D" id="3.10.580.10">
    <property type="entry name" value="CBS-domain"/>
    <property type="match status" value="1"/>
</dbReference>
<evidence type="ECO:0000313" key="6">
    <source>
        <dbReference type="EMBL" id="MBR0663464.1"/>
    </source>
</evidence>
<feature type="region of interest" description="Disordered" evidence="2">
    <location>
        <begin position="580"/>
        <end position="601"/>
    </location>
</feature>
<dbReference type="CDD" id="cd01948">
    <property type="entry name" value="EAL"/>
    <property type="match status" value="1"/>
</dbReference>
<organism evidence="6 7">
    <name type="scientific">Plastoroseomonas hellenica</name>
    <dbReference type="NCBI Taxonomy" id="2687306"/>
    <lineage>
        <taxon>Bacteria</taxon>
        <taxon>Pseudomonadati</taxon>
        <taxon>Pseudomonadota</taxon>
        <taxon>Alphaproteobacteria</taxon>
        <taxon>Acetobacterales</taxon>
        <taxon>Acetobacteraceae</taxon>
        <taxon>Plastoroseomonas</taxon>
    </lineage>
</organism>
<name>A0ABS5ET51_9PROT</name>
<dbReference type="SUPFAM" id="SSF141868">
    <property type="entry name" value="EAL domain-like"/>
    <property type="match status" value="1"/>
</dbReference>
<keyword evidence="1" id="KW-0129">CBS domain</keyword>
<dbReference type="InterPro" id="IPR035919">
    <property type="entry name" value="EAL_sf"/>
</dbReference>
<dbReference type="SMART" id="SM00267">
    <property type="entry name" value="GGDEF"/>
    <property type="match status" value="1"/>
</dbReference>
<dbReference type="InterPro" id="IPR029787">
    <property type="entry name" value="Nucleotide_cyclase"/>
</dbReference>
<dbReference type="PROSITE" id="PS50887">
    <property type="entry name" value="GGDEF"/>
    <property type="match status" value="1"/>
</dbReference>
<gene>
    <name evidence="6" type="ORF">GXW71_03750</name>
</gene>
<dbReference type="InterPro" id="IPR050706">
    <property type="entry name" value="Cyclic-di-GMP_PDE-like"/>
</dbReference>
<proteinExistence type="predicted"/>
<dbReference type="SUPFAM" id="SSF55073">
    <property type="entry name" value="Nucleotide cyclase"/>
    <property type="match status" value="1"/>
</dbReference>
<accession>A0ABS5ET51</accession>
<evidence type="ECO:0000259" key="4">
    <source>
        <dbReference type="PROSITE" id="PS50887"/>
    </source>
</evidence>
<dbReference type="Pfam" id="PF00990">
    <property type="entry name" value="GGDEF"/>
    <property type="match status" value="1"/>
</dbReference>
<dbReference type="RefSeq" id="WP_211851050.1">
    <property type="nucleotide sequence ID" value="NZ_JAAGBB010000003.1"/>
</dbReference>
<protein>
    <submittedName>
        <fullName evidence="6">EAL domain-containing protein</fullName>
    </submittedName>
</protein>
<dbReference type="InterPro" id="IPR043128">
    <property type="entry name" value="Rev_trsase/Diguanyl_cyclase"/>
</dbReference>
<dbReference type="Gene3D" id="3.20.20.450">
    <property type="entry name" value="EAL domain"/>
    <property type="match status" value="1"/>
</dbReference>
<evidence type="ECO:0000256" key="1">
    <source>
        <dbReference type="PROSITE-ProRule" id="PRU00703"/>
    </source>
</evidence>
<evidence type="ECO:0000259" key="3">
    <source>
        <dbReference type="PROSITE" id="PS50883"/>
    </source>
</evidence>
<dbReference type="InterPro" id="IPR046342">
    <property type="entry name" value="CBS_dom_sf"/>
</dbReference>
<feature type="domain" description="EAL" evidence="3">
    <location>
        <begin position="1"/>
        <end position="236"/>
    </location>
</feature>
<evidence type="ECO:0000313" key="7">
    <source>
        <dbReference type="Proteomes" id="UP001196870"/>
    </source>
</evidence>
<comment type="caution">
    <text evidence="6">The sequence shown here is derived from an EMBL/GenBank/DDBJ whole genome shotgun (WGS) entry which is preliminary data.</text>
</comment>
<dbReference type="EMBL" id="JAAGBB010000003">
    <property type="protein sequence ID" value="MBR0663464.1"/>
    <property type="molecule type" value="Genomic_DNA"/>
</dbReference>
<evidence type="ECO:0000256" key="2">
    <source>
        <dbReference type="SAM" id="MobiDB-lite"/>
    </source>
</evidence>
<dbReference type="SUPFAM" id="SSF54631">
    <property type="entry name" value="CBS-domain pair"/>
    <property type="match status" value="1"/>
</dbReference>
<dbReference type="PROSITE" id="PS50883">
    <property type="entry name" value="EAL"/>
    <property type="match status" value="1"/>
</dbReference>
<dbReference type="SMART" id="SM00052">
    <property type="entry name" value="EAL"/>
    <property type="match status" value="1"/>
</dbReference>
<feature type="domain" description="GGDEF" evidence="4">
    <location>
        <begin position="418"/>
        <end position="553"/>
    </location>
</feature>
<dbReference type="Pfam" id="PF00571">
    <property type="entry name" value="CBS"/>
    <property type="match status" value="1"/>
</dbReference>
<dbReference type="Pfam" id="PF00563">
    <property type="entry name" value="EAL"/>
    <property type="match status" value="1"/>
</dbReference>
<dbReference type="Proteomes" id="UP001196870">
    <property type="component" value="Unassembled WGS sequence"/>
</dbReference>
<dbReference type="PANTHER" id="PTHR33121:SF76">
    <property type="entry name" value="SIGNALING PROTEIN"/>
    <property type="match status" value="1"/>
</dbReference>
<dbReference type="CDD" id="cd01949">
    <property type="entry name" value="GGDEF"/>
    <property type="match status" value="1"/>
</dbReference>